<gene>
    <name evidence="2" type="ORF">PG996_000291</name>
</gene>
<evidence type="ECO:0000313" key="3">
    <source>
        <dbReference type="Proteomes" id="UP001446871"/>
    </source>
</evidence>
<proteinExistence type="predicted"/>
<reference evidence="2 3" key="1">
    <citation type="submission" date="2023-01" db="EMBL/GenBank/DDBJ databases">
        <title>Analysis of 21 Apiospora genomes using comparative genomics revels a genus with tremendous synthesis potential of carbohydrate active enzymes and secondary metabolites.</title>
        <authorList>
            <person name="Sorensen T."/>
        </authorList>
    </citation>
    <scope>NUCLEOTIDE SEQUENCE [LARGE SCALE GENOMIC DNA]</scope>
    <source>
        <strain evidence="2 3">CBS 83171</strain>
    </source>
</reference>
<organism evidence="2 3">
    <name type="scientific">Apiospora saccharicola</name>
    <dbReference type="NCBI Taxonomy" id="335842"/>
    <lineage>
        <taxon>Eukaryota</taxon>
        <taxon>Fungi</taxon>
        <taxon>Dikarya</taxon>
        <taxon>Ascomycota</taxon>
        <taxon>Pezizomycotina</taxon>
        <taxon>Sordariomycetes</taxon>
        <taxon>Xylariomycetidae</taxon>
        <taxon>Amphisphaeriales</taxon>
        <taxon>Apiosporaceae</taxon>
        <taxon>Apiospora</taxon>
    </lineage>
</organism>
<evidence type="ECO:0000256" key="1">
    <source>
        <dbReference type="SAM" id="MobiDB-lite"/>
    </source>
</evidence>
<dbReference type="Proteomes" id="UP001446871">
    <property type="component" value="Unassembled WGS sequence"/>
</dbReference>
<sequence>MVSVDTFSTARTCRIRSWSVVARGPGSGAIGAAAFVKTRGGGCGGGAPPSSGPDGRSWAEGAGGGEQQWSSVRFQ</sequence>
<dbReference type="EMBL" id="JAQQWM010000001">
    <property type="protein sequence ID" value="KAK8081510.1"/>
    <property type="molecule type" value="Genomic_DNA"/>
</dbReference>
<comment type="caution">
    <text evidence="2">The sequence shown here is derived from an EMBL/GenBank/DDBJ whole genome shotgun (WGS) entry which is preliminary data.</text>
</comment>
<keyword evidence="3" id="KW-1185">Reference proteome</keyword>
<evidence type="ECO:0000313" key="2">
    <source>
        <dbReference type="EMBL" id="KAK8081510.1"/>
    </source>
</evidence>
<protein>
    <submittedName>
        <fullName evidence="2">Uncharacterized protein</fullName>
    </submittedName>
</protein>
<feature type="region of interest" description="Disordered" evidence="1">
    <location>
        <begin position="40"/>
        <end position="75"/>
    </location>
</feature>
<accession>A0ABR1WDD7</accession>
<name>A0ABR1WDD7_9PEZI</name>